<dbReference type="EMBL" id="VSRR010026555">
    <property type="protein sequence ID" value="MPC67656.1"/>
    <property type="molecule type" value="Genomic_DNA"/>
</dbReference>
<protein>
    <submittedName>
        <fullName evidence="1">Uncharacterized protein</fullName>
    </submittedName>
</protein>
<gene>
    <name evidence="1" type="ORF">E2C01_061834</name>
</gene>
<dbReference type="Proteomes" id="UP000324222">
    <property type="component" value="Unassembled WGS sequence"/>
</dbReference>
<accession>A0A5B7HCB2</accession>
<organism evidence="1 2">
    <name type="scientific">Portunus trituberculatus</name>
    <name type="common">Swimming crab</name>
    <name type="synonym">Neptunus trituberculatus</name>
    <dbReference type="NCBI Taxonomy" id="210409"/>
    <lineage>
        <taxon>Eukaryota</taxon>
        <taxon>Metazoa</taxon>
        <taxon>Ecdysozoa</taxon>
        <taxon>Arthropoda</taxon>
        <taxon>Crustacea</taxon>
        <taxon>Multicrustacea</taxon>
        <taxon>Malacostraca</taxon>
        <taxon>Eumalacostraca</taxon>
        <taxon>Eucarida</taxon>
        <taxon>Decapoda</taxon>
        <taxon>Pleocyemata</taxon>
        <taxon>Brachyura</taxon>
        <taxon>Eubrachyura</taxon>
        <taxon>Portunoidea</taxon>
        <taxon>Portunidae</taxon>
        <taxon>Portuninae</taxon>
        <taxon>Portunus</taxon>
    </lineage>
</organism>
<dbReference type="AlphaFoldDB" id="A0A5B7HCB2"/>
<evidence type="ECO:0000313" key="2">
    <source>
        <dbReference type="Proteomes" id="UP000324222"/>
    </source>
</evidence>
<evidence type="ECO:0000313" key="1">
    <source>
        <dbReference type="EMBL" id="MPC67656.1"/>
    </source>
</evidence>
<keyword evidence="2" id="KW-1185">Reference proteome</keyword>
<comment type="caution">
    <text evidence="1">The sequence shown here is derived from an EMBL/GenBank/DDBJ whole genome shotgun (WGS) entry which is preliminary data.</text>
</comment>
<reference evidence="1 2" key="1">
    <citation type="submission" date="2019-05" db="EMBL/GenBank/DDBJ databases">
        <title>Another draft genome of Portunus trituberculatus and its Hox gene families provides insights of decapod evolution.</title>
        <authorList>
            <person name="Jeong J.-H."/>
            <person name="Song I."/>
            <person name="Kim S."/>
            <person name="Choi T."/>
            <person name="Kim D."/>
            <person name="Ryu S."/>
            <person name="Kim W."/>
        </authorList>
    </citation>
    <scope>NUCLEOTIDE SEQUENCE [LARGE SCALE GENOMIC DNA]</scope>
    <source>
        <tissue evidence="1">Muscle</tissue>
    </source>
</reference>
<name>A0A5B7HCB2_PORTR</name>
<sequence>MYLSRCTKKVKPVGGAYEAVGGTYDRPKTLPSPVLGAAADQYEVSRWLHFCDVHHATFFYSTSLVRPADIAAL</sequence>
<proteinExistence type="predicted"/>